<dbReference type="RefSeq" id="WP_395822944.1">
    <property type="nucleotide sequence ID" value="NZ_CP043494.1"/>
</dbReference>
<dbReference type="InterPro" id="IPR011041">
    <property type="entry name" value="Quinoprot_gluc/sorb_DH_b-prop"/>
</dbReference>
<organism evidence="2 3">
    <name type="scientific">Archangium minus</name>
    <dbReference type="NCBI Taxonomy" id="83450"/>
    <lineage>
        <taxon>Bacteria</taxon>
        <taxon>Pseudomonadati</taxon>
        <taxon>Myxococcota</taxon>
        <taxon>Myxococcia</taxon>
        <taxon>Myxococcales</taxon>
        <taxon>Cystobacterineae</taxon>
        <taxon>Archangiaceae</taxon>
        <taxon>Archangium</taxon>
    </lineage>
</organism>
<evidence type="ECO:0000256" key="1">
    <source>
        <dbReference type="SAM" id="SignalP"/>
    </source>
</evidence>
<feature type="signal peptide" evidence="1">
    <location>
        <begin position="1"/>
        <end position="23"/>
    </location>
</feature>
<evidence type="ECO:0000313" key="2">
    <source>
        <dbReference type="EMBL" id="WNG46499.1"/>
    </source>
</evidence>
<name>A0ABY9WRU0_9BACT</name>
<dbReference type="Proteomes" id="UP001611383">
    <property type="component" value="Chromosome"/>
</dbReference>
<gene>
    <name evidence="2" type="ORF">F0U60_22065</name>
</gene>
<protein>
    <recommendedName>
        <fullName evidence="4">MxcI protein</fullName>
    </recommendedName>
</protein>
<evidence type="ECO:0000313" key="3">
    <source>
        <dbReference type="Proteomes" id="UP001611383"/>
    </source>
</evidence>
<feature type="chain" id="PRO_5046527367" description="MxcI protein" evidence="1">
    <location>
        <begin position="24"/>
        <end position="412"/>
    </location>
</feature>
<reference evidence="2 3" key="1">
    <citation type="submission" date="2019-08" db="EMBL/GenBank/DDBJ databases">
        <title>Archangium and Cystobacter genomes.</title>
        <authorList>
            <person name="Chen I.-C.K."/>
            <person name="Wielgoss S."/>
        </authorList>
    </citation>
    <scope>NUCLEOTIDE SEQUENCE [LARGE SCALE GENOMIC DNA]</scope>
    <source>
        <strain evidence="2 3">Cbm 6</strain>
    </source>
</reference>
<dbReference type="InterPro" id="IPR011045">
    <property type="entry name" value="N2O_reductase_N"/>
</dbReference>
<dbReference type="SUPFAM" id="SSF50974">
    <property type="entry name" value="Nitrous oxide reductase, N-terminal domain"/>
    <property type="match status" value="1"/>
</dbReference>
<dbReference type="SUPFAM" id="SSF50952">
    <property type="entry name" value="Soluble quinoprotein glucose dehydrogenase"/>
    <property type="match status" value="1"/>
</dbReference>
<sequence length="412" mass="43875">MRFAIPLRSLRLAVTALALPVLAGCPGDEPDPTPDGGTSTRAAFAITTQVISTDEAQSYIIVTDSVDHTEKLSLANAVEIPGRALGVGIPKSGSLFVAGSEGPTVTRYNLTSDGRLEKGATVSFAGQGVSSIGEYQHQFQFVSETKAYYFDGRTSKVIVWNPSDMSVTGSINVTGLAVEGALQTFATLPVRRENQVIMPIGWRTTATGDIVKKAGLIVVDTTNDTAKVIVKDERCGYVRDGVMGSDGMLYLATEVYGSAVRRVKGEVAPPACLLRFNPQTLEFDSSFFVSLDTLVNGGTAGSLLPGPNGTAYLRVFDENSFAVKPDTHPRTLASAPAWKWWQIQLGNTPTAAPVATLPASTGSTFLFEADNRTLFTEFASGSKGTSLRELTDQSGKVTTTYDGVSFSFLQLR</sequence>
<dbReference type="PROSITE" id="PS51257">
    <property type="entry name" value="PROKAR_LIPOPROTEIN"/>
    <property type="match status" value="1"/>
</dbReference>
<evidence type="ECO:0008006" key="4">
    <source>
        <dbReference type="Google" id="ProtNLM"/>
    </source>
</evidence>
<proteinExistence type="predicted"/>
<keyword evidence="3" id="KW-1185">Reference proteome</keyword>
<keyword evidence="1" id="KW-0732">Signal</keyword>
<accession>A0ABY9WRU0</accession>
<dbReference type="EMBL" id="CP043494">
    <property type="protein sequence ID" value="WNG46499.1"/>
    <property type="molecule type" value="Genomic_DNA"/>
</dbReference>